<dbReference type="OrthoDB" id="5430658at2759"/>
<feature type="region of interest" description="Disordered" evidence="3">
    <location>
        <begin position="1"/>
        <end position="156"/>
    </location>
</feature>
<dbReference type="RefSeq" id="XP_040783110.1">
    <property type="nucleotide sequence ID" value="XM_040935762.1"/>
</dbReference>
<feature type="region of interest" description="Disordered" evidence="3">
    <location>
        <begin position="346"/>
        <end position="368"/>
    </location>
</feature>
<feature type="compositionally biased region" description="Low complexity" evidence="3">
    <location>
        <begin position="258"/>
        <end position="274"/>
    </location>
</feature>
<dbReference type="InterPro" id="IPR013256">
    <property type="entry name" value="Chromatin_SPT2"/>
</dbReference>
<dbReference type="Proteomes" id="UP000800039">
    <property type="component" value="Unassembled WGS sequence"/>
</dbReference>
<feature type="compositionally biased region" description="Low complexity" evidence="3">
    <location>
        <begin position="126"/>
        <end position="156"/>
    </location>
</feature>
<keyword evidence="5" id="KW-1185">Reference proteome</keyword>
<dbReference type="SMART" id="SM00784">
    <property type="entry name" value="SPT2"/>
    <property type="match status" value="1"/>
</dbReference>
<evidence type="ECO:0000256" key="1">
    <source>
        <dbReference type="ARBA" id="ARBA00006461"/>
    </source>
</evidence>
<comment type="caution">
    <text evidence="4">The sequence shown here is derived from an EMBL/GenBank/DDBJ whole genome shotgun (WGS) entry which is preliminary data.</text>
</comment>
<comment type="similarity">
    <text evidence="1">Belongs to the SPT2 family.</text>
</comment>
<evidence type="ECO:0000313" key="5">
    <source>
        <dbReference type="Proteomes" id="UP000800039"/>
    </source>
</evidence>
<feature type="compositionally biased region" description="Basic and acidic residues" evidence="3">
    <location>
        <begin position="181"/>
        <end position="197"/>
    </location>
</feature>
<name>A0A9P4L3Q4_9PLEO</name>
<feature type="compositionally biased region" description="Low complexity" evidence="3">
    <location>
        <begin position="80"/>
        <end position="98"/>
    </location>
</feature>
<proteinExistence type="inferred from homology"/>
<dbReference type="AlphaFoldDB" id="A0A9P4L3Q4"/>
<feature type="compositionally biased region" description="Basic and acidic residues" evidence="3">
    <location>
        <begin position="224"/>
        <end position="233"/>
    </location>
</feature>
<keyword evidence="2" id="KW-0175">Coiled coil</keyword>
<dbReference type="GeneID" id="63853013"/>
<accession>A0A9P4L3Q4</accession>
<evidence type="ECO:0000256" key="2">
    <source>
        <dbReference type="ARBA" id="ARBA00023054"/>
    </source>
</evidence>
<protein>
    <submittedName>
        <fullName evidence="4">Uncharacterized protein</fullName>
    </submittedName>
</protein>
<evidence type="ECO:0000256" key="3">
    <source>
        <dbReference type="SAM" id="MobiDB-lite"/>
    </source>
</evidence>
<organism evidence="4 5">
    <name type="scientific">Cucurbitaria berberidis CBS 394.84</name>
    <dbReference type="NCBI Taxonomy" id="1168544"/>
    <lineage>
        <taxon>Eukaryota</taxon>
        <taxon>Fungi</taxon>
        <taxon>Dikarya</taxon>
        <taxon>Ascomycota</taxon>
        <taxon>Pezizomycotina</taxon>
        <taxon>Dothideomycetes</taxon>
        <taxon>Pleosporomycetidae</taxon>
        <taxon>Pleosporales</taxon>
        <taxon>Pleosporineae</taxon>
        <taxon>Cucurbitariaceae</taxon>
        <taxon>Cucurbitaria</taxon>
    </lineage>
</organism>
<gene>
    <name evidence="4" type="ORF">K460DRAFT_390049</name>
</gene>
<reference evidence="4" key="1">
    <citation type="submission" date="2020-01" db="EMBL/GenBank/DDBJ databases">
        <authorList>
            <consortium name="DOE Joint Genome Institute"/>
            <person name="Haridas S."/>
            <person name="Albert R."/>
            <person name="Binder M."/>
            <person name="Bloem J."/>
            <person name="Labutti K."/>
            <person name="Salamov A."/>
            <person name="Andreopoulos B."/>
            <person name="Baker S.E."/>
            <person name="Barry K."/>
            <person name="Bills G."/>
            <person name="Bluhm B.H."/>
            <person name="Cannon C."/>
            <person name="Castanera R."/>
            <person name="Culley D.E."/>
            <person name="Daum C."/>
            <person name="Ezra D."/>
            <person name="Gonzalez J.B."/>
            <person name="Henrissat B."/>
            <person name="Kuo A."/>
            <person name="Liang C."/>
            <person name="Lipzen A."/>
            <person name="Lutzoni F."/>
            <person name="Magnuson J."/>
            <person name="Mondo S."/>
            <person name="Nolan M."/>
            <person name="Ohm R."/>
            <person name="Pangilinan J."/>
            <person name="Park H.-J."/>
            <person name="Ramirez L."/>
            <person name="Alfaro M."/>
            <person name="Sun H."/>
            <person name="Tritt A."/>
            <person name="Yoshinaga Y."/>
            <person name="Zwiers L.-H."/>
            <person name="Turgeon B.G."/>
            <person name="Goodwin S.B."/>
            <person name="Spatafora J.W."/>
            <person name="Crous P.W."/>
            <person name="Grigoriev I.V."/>
        </authorList>
    </citation>
    <scope>NUCLEOTIDE SEQUENCE</scope>
    <source>
        <strain evidence="4">CBS 394.84</strain>
    </source>
</reference>
<sequence length="368" mass="38589">MSTFKDIMSIVDPTAPKTTSAPKQVAPAGAPKPVPRPAGGANGASQAPQLKRKASGPVESSQVKIQRKEGISHPAQTNGAVRSSSTPAAARPIAPTPVSTVPYRGTAAPASAKTTNLTVRRPPPSSSASSVPPKAAAPAPKPALAATGSTAASATAPKKGYLALLQKAKEKDATKPIASPAKHEPTKILSRKERLALKAEASAGAKGKKPGIGLPSRHLNAKVDPSKEKRKPIEVGYQGTARPTKKPVEVGYRGTARPASAPAPSSRDGIAAAKAKSKQAKGRFDGYADWDDLDDMDEEDEDDYASDASSDMEGGVWDVEQEEQMALKVAKKEDAEALAEEMRLKREKDERKRKLMAMSKAAAAKKRY</sequence>
<dbReference type="EMBL" id="ML976620">
    <property type="protein sequence ID" value="KAF1840547.1"/>
    <property type="molecule type" value="Genomic_DNA"/>
</dbReference>
<evidence type="ECO:0000313" key="4">
    <source>
        <dbReference type="EMBL" id="KAF1840547.1"/>
    </source>
</evidence>
<feature type="compositionally biased region" description="Acidic residues" evidence="3">
    <location>
        <begin position="288"/>
        <end position="305"/>
    </location>
</feature>
<feature type="region of interest" description="Disordered" evidence="3">
    <location>
        <begin position="170"/>
        <end position="314"/>
    </location>
</feature>